<dbReference type="FunFam" id="3.40.50.300:FF:000957">
    <property type="entry name" value="ATP-dependent RNA helicase SUV3L, mitochondrial"/>
    <property type="match status" value="1"/>
</dbReference>
<evidence type="ECO:0000313" key="14">
    <source>
        <dbReference type="EMBL" id="KIR40900.1"/>
    </source>
</evidence>
<feature type="compositionally biased region" description="Basic and acidic residues" evidence="12">
    <location>
        <begin position="812"/>
        <end position="824"/>
    </location>
</feature>
<dbReference type="OrthoDB" id="6692397at2759"/>
<dbReference type="SMART" id="SM00490">
    <property type="entry name" value="HELICc"/>
    <property type="match status" value="1"/>
</dbReference>
<comment type="cofactor">
    <cofactor evidence="2">
        <name>Mg(2+)</name>
        <dbReference type="ChEBI" id="CHEBI:18420"/>
    </cofactor>
</comment>
<evidence type="ECO:0000256" key="11">
    <source>
        <dbReference type="ARBA" id="ARBA00047984"/>
    </source>
</evidence>
<dbReference type="HOGENOM" id="CLU_010647_0_1_1"/>
<dbReference type="InterPro" id="IPR001650">
    <property type="entry name" value="Helicase_C-like"/>
</dbReference>
<evidence type="ECO:0000256" key="4">
    <source>
        <dbReference type="ARBA" id="ARBA00012552"/>
    </source>
</evidence>
<dbReference type="AlphaFoldDB" id="A0A0D0V7K7"/>
<sequence>MSHKMISRQLLRATHIRAICSQCRQLSTAPTLLRQYIPRSERKDASRSNKNRHGKRPFAYTPREPVQLTIDDFKPKSPPKASFLVRSMLQRLPEWATSSRAMLKFKTYGLEASLVRELSKEWLHEVKNSLSGIASEEEARAALKRGGWDPEGLLIAVSEDRFMPTLESLALRQFLTFMLPSPLLSHPQRTHISSILSATDLTRLTHSTDFLPSRAIKRHFHLHIGPTNSGKTYNALKALSMANTGAYAGPLRLLAHEVWERMNLGSVGGLDGKGRECNLLTGEERRVVHPDAGLLSCTVEMLPLAGLGGAGFDVVVIDEIQMLGDGQRGGAWTKAVLGVAAKEIHLCGDETTVDLLRGMIAALGDDLTVHKYNRLTPLSVANESLKNDYTKVEDGDCIVTFSRSNIFEVKKQVESQAGKKCAVVYGALPPETRAEQARDFNDEDGASKILVASDAVGMGLNLKIRRVVFESLSKFNGKSEVPLSLMQIKQIAGRAGRFKTGNDLTKISDIATPDEAPAAGGVATTLAKDDLPILKELMTWSLPSISRAKLEIPTSGLVQLSTLLPASTTYAELLSHFSALAKPPSLTVIAAHDHKLPLAELVEPFRDRLSLGEMDLFCFAPVNTRDERAKEIFTNLIEDYAEEGCVLVDNIFEGRQTNMLDILDQVHEILSTLPPMPLPGQVGSKKASIPPFIINSLSVLETLHKTLVLYIWLSFRLEVAFPDRPKAVEYKVKCEGVLEDCLERMPGLKPSRKGKGPVSKKILKELEEERQRRKQEEDEKKSIEWRSGSEVKKEQSKKMWRNLAFTGEGEEVGQRLDKRLDHNSRSNTRNG</sequence>
<keyword evidence="7 14" id="KW-0347">Helicase</keyword>
<dbReference type="EMBL" id="KN847901">
    <property type="protein sequence ID" value="KIR40900.1"/>
    <property type="molecule type" value="Genomic_DNA"/>
</dbReference>
<comment type="cofactor">
    <cofactor evidence="1">
        <name>Mn(2+)</name>
        <dbReference type="ChEBI" id="CHEBI:29035"/>
    </cofactor>
</comment>
<proteinExistence type="predicted"/>
<keyword evidence="9" id="KW-0809">Transit peptide</keyword>
<evidence type="ECO:0000256" key="8">
    <source>
        <dbReference type="ARBA" id="ARBA00022840"/>
    </source>
</evidence>
<dbReference type="Pfam" id="PF00271">
    <property type="entry name" value="Helicase_C"/>
    <property type="match status" value="1"/>
</dbReference>
<keyword evidence="8" id="KW-0067">ATP-binding</keyword>
<feature type="region of interest" description="Disordered" evidence="12">
    <location>
        <begin position="768"/>
        <end position="798"/>
    </location>
</feature>
<dbReference type="Pfam" id="PF12513">
    <property type="entry name" value="SUV3_C"/>
    <property type="match status" value="1"/>
</dbReference>
<feature type="region of interest" description="Disordered" evidence="12">
    <location>
        <begin position="810"/>
        <end position="831"/>
    </location>
</feature>
<dbReference type="GO" id="GO:0016787">
    <property type="term" value="F:hydrolase activity"/>
    <property type="evidence" value="ECO:0007669"/>
    <property type="project" value="UniProtKB-KW"/>
</dbReference>
<dbReference type="GO" id="GO:0005524">
    <property type="term" value="F:ATP binding"/>
    <property type="evidence" value="ECO:0007669"/>
    <property type="project" value="UniProtKB-KW"/>
</dbReference>
<evidence type="ECO:0000256" key="2">
    <source>
        <dbReference type="ARBA" id="ARBA00001946"/>
    </source>
</evidence>
<feature type="domain" description="Helicase C-terminal" evidence="13">
    <location>
        <begin position="384"/>
        <end position="561"/>
    </location>
</feature>
<dbReference type="Proteomes" id="UP000053392">
    <property type="component" value="Unassembled WGS sequence"/>
</dbReference>
<dbReference type="FunFam" id="1.20.58.1080:FF:000007">
    <property type="entry name" value="RNA helicase like protein, putative"/>
    <property type="match status" value="1"/>
</dbReference>
<comment type="catalytic activity">
    <reaction evidence="11">
        <text>ATP + H2O = ADP + phosphate + H(+)</text>
        <dbReference type="Rhea" id="RHEA:13065"/>
        <dbReference type="ChEBI" id="CHEBI:15377"/>
        <dbReference type="ChEBI" id="CHEBI:15378"/>
        <dbReference type="ChEBI" id="CHEBI:30616"/>
        <dbReference type="ChEBI" id="CHEBI:43474"/>
        <dbReference type="ChEBI" id="CHEBI:456216"/>
        <dbReference type="EC" id="3.6.4.13"/>
    </reaction>
</comment>
<evidence type="ECO:0000256" key="7">
    <source>
        <dbReference type="ARBA" id="ARBA00022806"/>
    </source>
</evidence>
<dbReference type="Gene3D" id="1.20.58.1080">
    <property type="match status" value="1"/>
</dbReference>
<reference evidence="14 15" key="1">
    <citation type="submission" date="2015-01" db="EMBL/GenBank/DDBJ databases">
        <title>The Genome Sequence of Cryptococcus gattii Ram5.</title>
        <authorList>
            <consortium name="The Broad Institute Genomics Platform"/>
            <person name="Cuomo C."/>
            <person name="Litvintseva A."/>
            <person name="Chen Y."/>
            <person name="Heitman J."/>
            <person name="Sun S."/>
            <person name="Springer D."/>
            <person name="Dromer F."/>
            <person name="Young S."/>
            <person name="Zeng Q."/>
            <person name="Gargeya S."/>
            <person name="Abouelleil A."/>
            <person name="Alvarado L."/>
            <person name="Chapman S.B."/>
            <person name="Gainer-Dewar J."/>
            <person name="Goldberg J."/>
            <person name="Griggs A."/>
            <person name="Gujja S."/>
            <person name="Hansen M."/>
            <person name="Howarth C."/>
            <person name="Imamovic A."/>
            <person name="Larimer J."/>
            <person name="Murphy C."/>
            <person name="Naylor J."/>
            <person name="Pearson M."/>
            <person name="Priest M."/>
            <person name="Roberts A."/>
            <person name="Saif S."/>
            <person name="Shea T."/>
            <person name="Sykes S."/>
            <person name="Wortman J."/>
            <person name="Nusbaum C."/>
            <person name="Birren B."/>
        </authorList>
    </citation>
    <scope>NUCLEOTIDE SEQUENCE [LARGE SCALE GENOMIC DNA]</scope>
    <source>
        <strain evidence="14 15">Ram5</strain>
    </source>
</reference>
<evidence type="ECO:0000256" key="5">
    <source>
        <dbReference type="ARBA" id="ARBA00022741"/>
    </source>
</evidence>
<feature type="region of interest" description="Disordered" evidence="12">
    <location>
        <begin position="37"/>
        <end position="61"/>
    </location>
</feature>
<dbReference type="Gene3D" id="1.20.272.40">
    <property type="match status" value="1"/>
</dbReference>
<evidence type="ECO:0000256" key="1">
    <source>
        <dbReference type="ARBA" id="ARBA00001936"/>
    </source>
</evidence>
<dbReference type="Gene3D" id="3.40.50.300">
    <property type="entry name" value="P-loop containing nucleotide triphosphate hydrolases"/>
    <property type="match status" value="2"/>
</dbReference>
<keyword evidence="6" id="KW-0378">Hydrolase</keyword>
<protein>
    <recommendedName>
        <fullName evidence="4">RNA helicase</fullName>
        <ecNumber evidence="4">3.6.4.13</ecNumber>
    </recommendedName>
</protein>
<evidence type="ECO:0000256" key="10">
    <source>
        <dbReference type="ARBA" id="ARBA00023128"/>
    </source>
</evidence>
<dbReference type="InterPro" id="IPR041082">
    <property type="entry name" value="Suv3_C_1"/>
</dbReference>
<keyword evidence="15" id="KW-1185">Reference proteome</keyword>
<comment type="subcellular location">
    <subcellularLocation>
        <location evidence="3">Mitochondrion</location>
    </subcellularLocation>
</comment>
<dbReference type="FunFam" id="3.40.50.300:FF:000269">
    <property type="entry name" value="ATP-dependent RNA helicase SUPV3L1, mitochondrial"/>
    <property type="match status" value="1"/>
</dbReference>
<evidence type="ECO:0000313" key="15">
    <source>
        <dbReference type="Proteomes" id="UP000053392"/>
    </source>
</evidence>
<dbReference type="InterPro" id="IPR027417">
    <property type="entry name" value="P-loop_NTPase"/>
</dbReference>
<keyword evidence="5" id="KW-0547">Nucleotide-binding</keyword>
<dbReference type="GO" id="GO:0000965">
    <property type="term" value="P:mitochondrial RNA 3'-end processing"/>
    <property type="evidence" value="ECO:0007669"/>
    <property type="project" value="TreeGrafter"/>
</dbReference>
<evidence type="ECO:0000259" key="13">
    <source>
        <dbReference type="PROSITE" id="PS51194"/>
    </source>
</evidence>
<dbReference type="CDD" id="cd18805">
    <property type="entry name" value="SF2_C_suv3"/>
    <property type="match status" value="1"/>
</dbReference>
<dbReference type="Pfam" id="PF18147">
    <property type="entry name" value="Suv3_C_1"/>
    <property type="match status" value="1"/>
</dbReference>
<keyword evidence="10" id="KW-0496">Mitochondrion</keyword>
<dbReference type="PROSITE" id="PS51194">
    <property type="entry name" value="HELICASE_CTER"/>
    <property type="match status" value="1"/>
</dbReference>
<evidence type="ECO:0000256" key="3">
    <source>
        <dbReference type="ARBA" id="ARBA00004173"/>
    </source>
</evidence>
<dbReference type="InterPro" id="IPR022192">
    <property type="entry name" value="SUV3_C"/>
</dbReference>
<evidence type="ECO:0000256" key="9">
    <source>
        <dbReference type="ARBA" id="ARBA00022946"/>
    </source>
</evidence>
<name>A0A0D0V7K7_9TREE</name>
<dbReference type="SUPFAM" id="SSF52540">
    <property type="entry name" value="P-loop containing nucleoside triphosphate hydrolases"/>
    <property type="match status" value="1"/>
</dbReference>
<dbReference type="PANTHER" id="PTHR12131">
    <property type="entry name" value="ATP-DEPENDENT RNA AND DNA HELICASE"/>
    <property type="match status" value="1"/>
</dbReference>
<dbReference type="InterPro" id="IPR044774">
    <property type="entry name" value="Suv3_DEXQc"/>
</dbReference>
<gene>
    <name evidence="14" type="ORF">I313_02846</name>
</gene>
<dbReference type="InterPro" id="IPR050699">
    <property type="entry name" value="RNA-DNA_Helicase"/>
</dbReference>
<evidence type="ECO:0000256" key="12">
    <source>
        <dbReference type="SAM" id="MobiDB-lite"/>
    </source>
</evidence>
<dbReference type="GO" id="GO:0045025">
    <property type="term" value="C:mitochondrial degradosome"/>
    <property type="evidence" value="ECO:0007669"/>
    <property type="project" value="TreeGrafter"/>
</dbReference>
<dbReference type="EC" id="3.6.4.13" evidence="4"/>
<dbReference type="PANTHER" id="PTHR12131:SF1">
    <property type="entry name" value="ATP-DEPENDENT RNA HELICASE SUPV3L1, MITOCHONDRIAL-RELATED"/>
    <property type="match status" value="1"/>
</dbReference>
<feature type="compositionally biased region" description="Basic and acidic residues" evidence="12">
    <location>
        <begin position="768"/>
        <end position="797"/>
    </location>
</feature>
<dbReference type="CDD" id="cd17913">
    <property type="entry name" value="DEXQc_Suv3"/>
    <property type="match status" value="1"/>
</dbReference>
<dbReference type="InterPro" id="IPR055206">
    <property type="entry name" value="DEXQc_SUV3"/>
</dbReference>
<accession>A0A0D0V7K7</accession>
<organism evidence="14 15">
    <name type="scientific">Cryptococcus deuterogattii Ram5</name>
    <dbReference type="NCBI Taxonomy" id="1296110"/>
    <lineage>
        <taxon>Eukaryota</taxon>
        <taxon>Fungi</taxon>
        <taxon>Dikarya</taxon>
        <taxon>Basidiomycota</taxon>
        <taxon>Agaricomycotina</taxon>
        <taxon>Tremellomycetes</taxon>
        <taxon>Tremellales</taxon>
        <taxon>Cryptococcaceae</taxon>
        <taxon>Cryptococcus</taxon>
        <taxon>Cryptococcus gattii species complex</taxon>
    </lineage>
</organism>
<dbReference type="GO" id="GO:0003724">
    <property type="term" value="F:RNA helicase activity"/>
    <property type="evidence" value="ECO:0007669"/>
    <property type="project" value="UniProtKB-EC"/>
</dbReference>
<dbReference type="Pfam" id="PF22527">
    <property type="entry name" value="DEXQc_Suv3"/>
    <property type="match status" value="1"/>
</dbReference>
<evidence type="ECO:0000256" key="6">
    <source>
        <dbReference type="ARBA" id="ARBA00022801"/>
    </source>
</evidence>